<dbReference type="PROSITE" id="PS51186">
    <property type="entry name" value="GNAT"/>
    <property type="match status" value="1"/>
</dbReference>
<proteinExistence type="predicted"/>
<comment type="caution">
    <text evidence="4">The sequence shown here is derived from an EMBL/GenBank/DDBJ whole genome shotgun (WGS) entry which is preliminary data.</text>
</comment>
<dbReference type="Proteomes" id="UP000482155">
    <property type="component" value="Unassembled WGS sequence"/>
</dbReference>
<keyword evidence="1 4" id="KW-0808">Transferase</keyword>
<evidence type="ECO:0000313" key="4">
    <source>
        <dbReference type="EMBL" id="NEX59710.1"/>
    </source>
</evidence>
<protein>
    <submittedName>
        <fullName evidence="4">GNAT family N-acetyltransferase</fullName>
    </submittedName>
</protein>
<dbReference type="InterPro" id="IPR050832">
    <property type="entry name" value="Bact_Acetyltransf"/>
</dbReference>
<feature type="domain" description="N-acetyltransferase" evidence="3">
    <location>
        <begin position="5"/>
        <end position="145"/>
    </location>
</feature>
<dbReference type="Pfam" id="PF13673">
    <property type="entry name" value="Acetyltransf_10"/>
    <property type="match status" value="1"/>
</dbReference>
<dbReference type="Gene3D" id="3.40.630.30">
    <property type="match status" value="1"/>
</dbReference>
<sequence>MRRETAARLVTGDWESIKEGAQAVRYDVFVVEQHVPLEMEWDEMDALSLHVVAYDDAGKAIGTGRLLPDGHIGRMAVRPEARNSGLGGRMLQALMDKARERGDQTVVLHAQTQAERFYQRHGFAREGEEFMEAGIAHVTMRRELC</sequence>
<evidence type="ECO:0000259" key="3">
    <source>
        <dbReference type="PROSITE" id="PS51186"/>
    </source>
</evidence>
<dbReference type="GO" id="GO:0016747">
    <property type="term" value="F:acyltransferase activity, transferring groups other than amino-acyl groups"/>
    <property type="evidence" value="ECO:0007669"/>
    <property type="project" value="InterPro"/>
</dbReference>
<gene>
    <name evidence="4" type="ORF">G3574_01340</name>
</gene>
<dbReference type="AlphaFoldDB" id="A0A6B3SGF9"/>
<organism evidence="4 5">
    <name type="scientific">Noviherbaspirillum galbum</name>
    <dbReference type="NCBI Taxonomy" id="2709383"/>
    <lineage>
        <taxon>Bacteria</taxon>
        <taxon>Pseudomonadati</taxon>
        <taxon>Pseudomonadota</taxon>
        <taxon>Betaproteobacteria</taxon>
        <taxon>Burkholderiales</taxon>
        <taxon>Oxalobacteraceae</taxon>
        <taxon>Noviherbaspirillum</taxon>
    </lineage>
</organism>
<dbReference type="InterPro" id="IPR000182">
    <property type="entry name" value="GNAT_dom"/>
</dbReference>
<reference evidence="4 5" key="1">
    <citation type="submission" date="2020-02" db="EMBL/GenBank/DDBJ databases">
        <authorList>
            <person name="Kim M.K."/>
        </authorList>
    </citation>
    <scope>NUCLEOTIDE SEQUENCE [LARGE SCALE GENOMIC DNA]</scope>
    <source>
        <strain evidence="4 5">17J57-3</strain>
    </source>
</reference>
<accession>A0A6B3SGF9</accession>
<dbReference type="SUPFAM" id="SSF55729">
    <property type="entry name" value="Acyl-CoA N-acyltransferases (Nat)"/>
    <property type="match status" value="1"/>
</dbReference>
<name>A0A6B3SGF9_9BURK</name>
<evidence type="ECO:0000313" key="5">
    <source>
        <dbReference type="Proteomes" id="UP000482155"/>
    </source>
</evidence>
<dbReference type="EMBL" id="JAAIVB010000008">
    <property type="protein sequence ID" value="NEX59710.1"/>
    <property type="molecule type" value="Genomic_DNA"/>
</dbReference>
<dbReference type="RefSeq" id="WP_163960120.1">
    <property type="nucleotide sequence ID" value="NZ_JAAIVB010000008.1"/>
</dbReference>
<dbReference type="PANTHER" id="PTHR43877">
    <property type="entry name" value="AMINOALKYLPHOSPHONATE N-ACETYLTRANSFERASE-RELATED-RELATED"/>
    <property type="match status" value="1"/>
</dbReference>
<dbReference type="CDD" id="cd04301">
    <property type="entry name" value="NAT_SF"/>
    <property type="match status" value="1"/>
</dbReference>
<keyword evidence="5" id="KW-1185">Reference proteome</keyword>
<evidence type="ECO:0000256" key="1">
    <source>
        <dbReference type="ARBA" id="ARBA00022679"/>
    </source>
</evidence>
<dbReference type="InterPro" id="IPR016181">
    <property type="entry name" value="Acyl_CoA_acyltransferase"/>
</dbReference>
<evidence type="ECO:0000256" key="2">
    <source>
        <dbReference type="ARBA" id="ARBA00023315"/>
    </source>
</evidence>
<keyword evidence="2" id="KW-0012">Acyltransferase</keyword>